<feature type="compositionally biased region" description="Basic residues" evidence="1">
    <location>
        <begin position="1"/>
        <end position="11"/>
    </location>
</feature>
<evidence type="ECO:0000313" key="3">
    <source>
        <dbReference type="Proteomes" id="UP000887013"/>
    </source>
</evidence>
<dbReference type="AlphaFoldDB" id="A0A8X6QVL7"/>
<sequence length="157" mass="17454">MDHSICSRKAKSTPSLIEGKKKSSTKAKTLKMKIMVQTDLIKLRALVANKTQSTPSSSKIIKMKEKFILKELFNNNRSNFSEILSGKKCVKAMQLDKTEIVTPLPFSPSTKCGMHFLTKRCLCKTKVIDCECPSCGLPLCRAKANGIISAQLEFPLE</sequence>
<comment type="caution">
    <text evidence="2">The sequence shown here is derived from an EMBL/GenBank/DDBJ whole genome shotgun (WGS) entry which is preliminary data.</text>
</comment>
<evidence type="ECO:0000313" key="2">
    <source>
        <dbReference type="EMBL" id="GFU48275.1"/>
    </source>
</evidence>
<protein>
    <submittedName>
        <fullName evidence="2">Uncharacterized protein</fullName>
    </submittedName>
</protein>
<accession>A0A8X6QVL7</accession>
<gene>
    <name evidence="2" type="ORF">NPIL_426881</name>
</gene>
<dbReference type="EMBL" id="BMAW01086658">
    <property type="protein sequence ID" value="GFU48275.1"/>
    <property type="molecule type" value="Genomic_DNA"/>
</dbReference>
<evidence type="ECO:0000256" key="1">
    <source>
        <dbReference type="SAM" id="MobiDB-lite"/>
    </source>
</evidence>
<keyword evidence="3" id="KW-1185">Reference proteome</keyword>
<reference evidence="2" key="1">
    <citation type="submission" date="2020-08" db="EMBL/GenBank/DDBJ databases">
        <title>Multicomponent nature underlies the extraordinary mechanical properties of spider dragline silk.</title>
        <authorList>
            <person name="Kono N."/>
            <person name="Nakamura H."/>
            <person name="Mori M."/>
            <person name="Yoshida Y."/>
            <person name="Ohtoshi R."/>
            <person name="Malay A.D."/>
            <person name="Moran D.A.P."/>
            <person name="Tomita M."/>
            <person name="Numata K."/>
            <person name="Arakawa K."/>
        </authorList>
    </citation>
    <scope>NUCLEOTIDE SEQUENCE</scope>
</reference>
<proteinExistence type="predicted"/>
<feature type="region of interest" description="Disordered" evidence="1">
    <location>
        <begin position="1"/>
        <end position="24"/>
    </location>
</feature>
<dbReference type="Proteomes" id="UP000887013">
    <property type="component" value="Unassembled WGS sequence"/>
</dbReference>
<organism evidence="2 3">
    <name type="scientific">Nephila pilipes</name>
    <name type="common">Giant wood spider</name>
    <name type="synonym">Nephila maculata</name>
    <dbReference type="NCBI Taxonomy" id="299642"/>
    <lineage>
        <taxon>Eukaryota</taxon>
        <taxon>Metazoa</taxon>
        <taxon>Ecdysozoa</taxon>
        <taxon>Arthropoda</taxon>
        <taxon>Chelicerata</taxon>
        <taxon>Arachnida</taxon>
        <taxon>Araneae</taxon>
        <taxon>Araneomorphae</taxon>
        <taxon>Entelegynae</taxon>
        <taxon>Araneoidea</taxon>
        <taxon>Nephilidae</taxon>
        <taxon>Nephila</taxon>
    </lineage>
</organism>
<name>A0A8X6QVL7_NEPPI</name>